<dbReference type="PANTHER" id="PTHR24320:SF148">
    <property type="entry name" value="NAD(P)-BINDING ROSSMANN-FOLD SUPERFAMILY PROTEIN"/>
    <property type="match status" value="1"/>
</dbReference>
<feature type="compositionally biased region" description="Low complexity" evidence="3">
    <location>
        <begin position="71"/>
        <end position="92"/>
    </location>
</feature>
<dbReference type="Proteomes" id="UP000027178">
    <property type="component" value="Unassembled WGS sequence"/>
</dbReference>
<gene>
    <name evidence="4" type="ORF">KCH_44930</name>
</gene>
<dbReference type="eggNOG" id="COG1028">
    <property type="taxonomic scope" value="Bacteria"/>
</dbReference>
<dbReference type="Pfam" id="PF00106">
    <property type="entry name" value="adh_short"/>
    <property type="match status" value="1"/>
</dbReference>
<protein>
    <recommendedName>
        <fullName evidence="6">Short-chain dehydrogenase</fullName>
    </recommendedName>
</protein>
<dbReference type="EMBL" id="JNBY01000094">
    <property type="protein sequence ID" value="KDN83844.1"/>
    <property type="molecule type" value="Genomic_DNA"/>
</dbReference>
<name>A0A066YV41_9ACTN</name>
<comment type="caution">
    <text evidence="4">The sequence shown here is derived from an EMBL/GenBank/DDBJ whole genome shotgun (WGS) entry which is preliminary data.</text>
</comment>
<dbReference type="HOGENOM" id="CLU_2130133_0_0_11"/>
<dbReference type="InterPro" id="IPR036291">
    <property type="entry name" value="NAD(P)-bd_dom_sf"/>
</dbReference>
<comment type="similarity">
    <text evidence="1">Belongs to the short-chain dehydrogenases/reductases (SDR) family.</text>
</comment>
<feature type="compositionally biased region" description="Polar residues" evidence="3">
    <location>
        <begin position="101"/>
        <end position="113"/>
    </location>
</feature>
<dbReference type="InterPro" id="IPR002347">
    <property type="entry name" value="SDR_fam"/>
</dbReference>
<dbReference type="Gene3D" id="3.40.50.720">
    <property type="entry name" value="NAD(P)-binding Rossmann-like Domain"/>
    <property type="match status" value="1"/>
</dbReference>
<evidence type="ECO:0008006" key="6">
    <source>
        <dbReference type="Google" id="ProtNLM"/>
    </source>
</evidence>
<evidence type="ECO:0000313" key="5">
    <source>
        <dbReference type="Proteomes" id="UP000027178"/>
    </source>
</evidence>
<sequence length="113" mass="11181">MPLPSPGAPLFGATHDIPRNWGVDRIPDLTGKLAVVTGANSGIGLVTARELARAGAEVVLAVRDPARGAAAAAGISAASPAPGPRSAGWTSPTWPPSAPSRTGSPRSAAHSTC</sequence>
<dbReference type="PANTHER" id="PTHR24320">
    <property type="entry name" value="RETINOL DEHYDROGENASE"/>
    <property type="match status" value="1"/>
</dbReference>
<evidence type="ECO:0000256" key="3">
    <source>
        <dbReference type="SAM" id="MobiDB-lite"/>
    </source>
</evidence>
<proteinExistence type="inferred from homology"/>
<reference evidence="4 5" key="1">
    <citation type="submission" date="2014-05" db="EMBL/GenBank/DDBJ databases">
        <title>Draft Genome Sequence of Kitasatospora cheerisanensis KCTC 2395.</title>
        <authorList>
            <person name="Nam D.H."/>
        </authorList>
    </citation>
    <scope>NUCLEOTIDE SEQUENCE [LARGE SCALE GENOMIC DNA]</scope>
    <source>
        <strain evidence="4 5">KCTC 2395</strain>
    </source>
</reference>
<evidence type="ECO:0000256" key="2">
    <source>
        <dbReference type="ARBA" id="ARBA00023002"/>
    </source>
</evidence>
<evidence type="ECO:0000256" key="1">
    <source>
        <dbReference type="ARBA" id="ARBA00006484"/>
    </source>
</evidence>
<accession>A0A066YV41</accession>
<organism evidence="4 5">
    <name type="scientific">Kitasatospora cheerisanensis KCTC 2395</name>
    <dbReference type="NCBI Taxonomy" id="1348663"/>
    <lineage>
        <taxon>Bacteria</taxon>
        <taxon>Bacillati</taxon>
        <taxon>Actinomycetota</taxon>
        <taxon>Actinomycetes</taxon>
        <taxon>Kitasatosporales</taxon>
        <taxon>Streptomycetaceae</taxon>
        <taxon>Kitasatospora</taxon>
    </lineage>
</organism>
<dbReference type="SUPFAM" id="SSF51735">
    <property type="entry name" value="NAD(P)-binding Rossmann-fold domains"/>
    <property type="match status" value="1"/>
</dbReference>
<evidence type="ECO:0000313" key="4">
    <source>
        <dbReference type="EMBL" id="KDN83844.1"/>
    </source>
</evidence>
<dbReference type="AlphaFoldDB" id="A0A066YV41"/>
<keyword evidence="2" id="KW-0560">Oxidoreductase</keyword>
<dbReference type="GO" id="GO:0016491">
    <property type="term" value="F:oxidoreductase activity"/>
    <property type="evidence" value="ECO:0007669"/>
    <property type="project" value="UniProtKB-KW"/>
</dbReference>
<feature type="region of interest" description="Disordered" evidence="3">
    <location>
        <begin position="71"/>
        <end position="113"/>
    </location>
</feature>
<dbReference type="PATRIC" id="fig|1348663.4.peg.4335"/>
<keyword evidence="5" id="KW-1185">Reference proteome</keyword>